<protein>
    <submittedName>
        <fullName evidence="1">Uncharacterized protein</fullName>
    </submittedName>
</protein>
<evidence type="ECO:0000313" key="2">
    <source>
        <dbReference type="Proteomes" id="UP000029221"/>
    </source>
</evidence>
<sequence>MNIQEGYKIDEPNIFIPWDIDEKTLTEKLNGHDFKHVTTGYYTIPCKSLNGLSCILGFHFEPRQNGILNELEFFRTDYSDQEKSFNDFQSHFKKEFGKPTSESDGNEGFKNYAWNFESVQIVHYVFDRFGPEEHMRIKKIKKHESTTTAISKRADSTKRNDNTLNKLWSWLTGK</sequence>
<comment type="caution">
    <text evidence="1">The sequence shown here is derived from an EMBL/GenBank/DDBJ whole genome shotgun (WGS) entry which is preliminary data.</text>
</comment>
<dbReference type="AlphaFoldDB" id="A0A090QNX6"/>
<dbReference type="EMBL" id="BBML01000005">
    <property type="protein sequence ID" value="GAK97216.1"/>
    <property type="molecule type" value="Genomic_DNA"/>
</dbReference>
<name>A0A090QNX6_9FLAO</name>
<evidence type="ECO:0000313" key="1">
    <source>
        <dbReference type="EMBL" id="GAK97216.1"/>
    </source>
</evidence>
<organism evidence="1 2">
    <name type="scientific">Nonlabens tegetincola</name>
    <dbReference type="NCBI Taxonomy" id="323273"/>
    <lineage>
        <taxon>Bacteria</taxon>
        <taxon>Pseudomonadati</taxon>
        <taxon>Bacteroidota</taxon>
        <taxon>Flavobacteriia</taxon>
        <taxon>Flavobacteriales</taxon>
        <taxon>Flavobacteriaceae</taxon>
        <taxon>Nonlabens</taxon>
    </lineage>
</organism>
<keyword evidence="2" id="KW-1185">Reference proteome</keyword>
<reference evidence="1" key="1">
    <citation type="journal article" date="2014" name="Genome Announc.">
        <title>Draft Genome Sequences of Marine Flavobacterium Nonlabens Strains NR17, NR24, NR27, NR32, NR33, and Ara13.</title>
        <authorList>
            <person name="Nakanishi M."/>
            <person name="Meirelles P."/>
            <person name="Suzuki R."/>
            <person name="Takatani N."/>
            <person name="Mino S."/>
            <person name="Suda W."/>
            <person name="Oshima K."/>
            <person name="Hattori M."/>
            <person name="Ohkuma M."/>
            <person name="Hosokawa M."/>
            <person name="Miyashita K."/>
            <person name="Thompson F.L."/>
            <person name="Niwa A."/>
            <person name="Sawabe T."/>
            <person name="Sawabe T."/>
        </authorList>
    </citation>
    <scope>NUCLEOTIDE SEQUENCE [LARGE SCALE GENOMIC DNA]</scope>
    <source>
        <strain evidence="1">JCM 19294</strain>
    </source>
</reference>
<proteinExistence type="predicted"/>
<dbReference type="Proteomes" id="UP000029221">
    <property type="component" value="Unassembled WGS sequence"/>
</dbReference>
<gene>
    <name evidence="1" type="ORF">JCM19294_1262</name>
</gene>
<accession>A0A090QNX6</accession>